<dbReference type="GO" id="GO:0004190">
    <property type="term" value="F:aspartic-type endopeptidase activity"/>
    <property type="evidence" value="ECO:0007669"/>
    <property type="project" value="UniProtKB-EC"/>
</dbReference>
<evidence type="ECO:0000256" key="7">
    <source>
        <dbReference type="ARBA" id="ARBA00023136"/>
    </source>
</evidence>
<evidence type="ECO:0000256" key="10">
    <source>
        <dbReference type="SAM" id="Phobius"/>
    </source>
</evidence>
<reference evidence="14" key="1">
    <citation type="journal article" date="2013" name="Proc. Natl. Acad. Sci. U.S.A.">
        <title>Improving the coverage of the cyanobacterial phylum using diversity-driven genome sequencing.</title>
        <authorList>
            <person name="Shih P.M."/>
            <person name="Wu D."/>
            <person name="Latifi A."/>
            <person name="Axen S.D."/>
            <person name="Fewer D.P."/>
            <person name="Talla E."/>
            <person name="Calteau A."/>
            <person name="Cai F."/>
            <person name="Tandeau de Marsac N."/>
            <person name="Rippka R."/>
            <person name="Herdman M."/>
            <person name="Sivonen K."/>
            <person name="Coursin T."/>
            <person name="Laurent T."/>
            <person name="Goodwin L."/>
            <person name="Nolan M."/>
            <person name="Davenport K.W."/>
            <person name="Han C.S."/>
            <person name="Rubin E.M."/>
            <person name="Eisen J.A."/>
            <person name="Woyke T."/>
            <person name="Gugger M."/>
            <person name="Kerfeld C.A."/>
        </authorList>
    </citation>
    <scope>NUCLEOTIDE SEQUENCE [LARGE SCALE GENOMIC DNA]</scope>
    <source>
        <strain evidence="14">ATCC 27147 / PCC 6307</strain>
    </source>
</reference>
<evidence type="ECO:0000256" key="2">
    <source>
        <dbReference type="ARBA" id="ARBA00005801"/>
    </source>
</evidence>
<dbReference type="EMBL" id="CP003495">
    <property type="protein sequence ID" value="AFY27917.1"/>
    <property type="molecule type" value="Genomic_DNA"/>
</dbReference>
<keyword evidence="3" id="KW-1003">Cell membrane</keyword>
<sequence length="283" mass="29666">MSTDIILSLAVPADLLPPVVALAGACFGSFLNVVVWRLPREESLVFPGSHCPRCGASLAWFENVPLLSWLLLRGRCRHCRAPIAVRYPLVELLTAGLWVAMLFARPAAMGPDPSPWLLLAAGWLLASWLLPLALIDLDSLWLPEPLCRWGVLLGLAVTAGVGFPQGAEVGRELLFSHLLAVAAGLLGFEALSALAEKAMGRPALGLGDAKLAALMGAWLGPLGLGLAVSLAVLGGAVLGGIGRLTGRLGRQQPFPFGPFLAAGALAVWIGGHGPWLRLWGLGL</sequence>
<dbReference type="KEGG" id="cgc:Cyagr_0729"/>
<dbReference type="RefSeq" id="WP_015108371.1">
    <property type="nucleotide sequence ID" value="NC_019675.1"/>
</dbReference>
<keyword evidence="9" id="KW-0645">Protease</keyword>
<proteinExistence type="inferred from homology"/>
<evidence type="ECO:0000256" key="5">
    <source>
        <dbReference type="ARBA" id="ARBA00022692"/>
    </source>
</evidence>
<dbReference type="EC" id="2.1.1.-" evidence="9"/>
<feature type="transmembrane region" description="Helical" evidence="10">
    <location>
        <begin position="149"/>
        <end position="167"/>
    </location>
</feature>
<keyword evidence="7 10" id="KW-0472">Membrane</keyword>
<feature type="domain" description="Prepilin type IV endopeptidase peptidase" evidence="11">
    <location>
        <begin position="123"/>
        <end position="239"/>
    </location>
</feature>
<dbReference type="InterPro" id="IPR050882">
    <property type="entry name" value="Prepilin_peptidase/N-MTase"/>
</dbReference>
<organism evidence="13 14">
    <name type="scientific">Cyanobium gracile (strain ATCC 27147 / PCC 6307)</name>
    <dbReference type="NCBI Taxonomy" id="292564"/>
    <lineage>
        <taxon>Bacteria</taxon>
        <taxon>Bacillati</taxon>
        <taxon>Cyanobacteriota</taxon>
        <taxon>Cyanophyceae</taxon>
        <taxon>Synechococcales</taxon>
        <taxon>Prochlorococcaceae</taxon>
        <taxon>Cyanobium</taxon>
    </lineage>
</organism>
<evidence type="ECO:0000256" key="8">
    <source>
        <dbReference type="RuleBase" id="RU003793"/>
    </source>
</evidence>
<gene>
    <name evidence="13" type="ordered locus">Cyagr_0729</name>
</gene>
<feature type="transmembrane region" description="Helical" evidence="10">
    <location>
        <begin position="226"/>
        <end position="244"/>
    </location>
</feature>
<keyword evidence="9" id="KW-0378">Hydrolase</keyword>
<evidence type="ECO:0000256" key="1">
    <source>
        <dbReference type="ARBA" id="ARBA00004429"/>
    </source>
</evidence>
<dbReference type="Proteomes" id="UP000010388">
    <property type="component" value="Chromosome"/>
</dbReference>
<feature type="transmembrane region" description="Helical" evidence="10">
    <location>
        <begin position="83"/>
        <end position="104"/>
    </location>
</feature>
<comment type="similarity">
    <text evidence="2 8">Belongs to the peptidase A24 family.</text>
</comment>
<evidence type="ECO:0000313" key="13">
    <source>
        <dbReference type="EMBL" id="AFY27917.1"/>
    </source>
</evidence>
<protein>
    <recommendedName>
        <fullName evidence="9">Prepilin leader peptidase/N-methyltransferase</fullName>
        <ecNumber evidence="9">2.1.1.-</ecNumber>
        <ecNumber evidence="9">3.4.23.43</ecNumber>
    </recommendedName>
</protein>
<evidence type="ECO:0000259" key="12">
    <source>
        <dbReference type="Pfam" id="PF06750"/>
    </source>
</evidence>
<dbReference type="HOGENOM" id="CLU_057101_0_1_3"/>
<keyword evidence="9" id="KW-0511">Multifunctional enzyme</keyword>
<dbReference type="GO" id="GO:0006465">
    <property type="term" value="P:signal peptide processing"/>
    <property type="evidence" value="ECO:0007669"/>
    <property type="project" value="TreeGrafter"/>
</dbReference>
<dbReference type="InterPro" id="IPR000045">
    <property type="entry name" value="Prepilin_IV_endopep_pep"/>
</dbReference>
<comment type="catalytic activity">
    <reaction evidence="9">
        <text>Typically cleaves a -Gly-|-Phe- bond to release an N-terminal, basic peptide of 5-8 residues from type IV prepilin, and then N-methylates the new N-terminal amino group, the methyl donor being S-adenosyl-L-methionine.</text>
        <dbReference type="EC" id="3.4.23.43"/>
    </reaction>
</comment>
<dbReference type="Pfam" id="PF01478">
    <property type="entry name" value="Peptidase_A24"/>
    <property type="match status" value="1"/>
</dbReference>
<dbReference type="GO" id="GO:0008168">
    <property type="term" value="F:methyltransferase activity"/>
    <property type="evidence" value="ECO:0007669"/>
    <property type="project" value="UniProtKB-KW"/>
</dbReference>
<dbReference type="eggNOG" id="COG1989">
    <property type="taxonomic scope" value="Bacteria"/>
</dbReference>
<feature type="transmembrane region" description="Helical" evidence="10">
    <location>
        <begin position="173"/>
        <end position="191"/>
    </location>
</feature>
<dbReference type="GO" id="GO:0005886">
    <property type="term" value="C:plasma membrane"/>
    <property type="evidence" value="ECO:0007669"/>
    <property type="project" value="UniProtKB-SubCell"/>
</dbReference>
<evidence type="ECO:0000313" key="14">
    <source>
        <dbReference type="Proteomes" id="UP000010388"/>
    </source>
</evidence>
<evidence type="ECO:0000256" key="9">
    <source>
        <dbReference type="RuleBase" id="RU003794"/>
    </source>
</evidence>
<evidence type="ECO:0000259" key="11">
    <source>
        <dbReference type="Pfam" id="PF01478"/>
    </source>
</evidence>
<feature type="transmembrane region" description="Helical" evidence="10">
    <location>
        <begin position="116"/>
        <end position="137"/>
    </location>
</feature>
<dbReference type="EC" id="3.4.23.43" evidence="9"/>
<accession>K9P3F5</accession>
<feature type="domain" description="Prepilin peptidase A24 N-terminal" evidence="12">
    <location>
        <begin position="23"/>
        <end position="102"/>
    </location>
</feature>
<dbReference type="AlphaFoldDB" id="K9P3F5"/>
<dbReference type="OrthoDB" id="9789291at2"/>
<evidence type="ECO:0000256" key="3">
    <source>
        <dbReference type="ARBA" id="ARBA00022475"/>
    </source>
</evidence>
<dbReference type="InterPro" id="IPR014032">
    <property type="entry name" value="Peptidase_A24A_bac"/>
</dbReference>
<evidence type="ECO:0000256" key="6">
    <source>
        <dbReference type="ARBA" id="ARBA00022989"/>
    </source>
</evidence>
<evidence type="ECO:0000256" key="4">
    <source>
        <dbReference type="ARBA" id="ARBA00022519"/>
    </source>
</evidence>
<dbReference type="PANTHER" id="PTHR30487:SF0">
    <property type="entry name" value="PREPILIN LEADER PEPTIDASE_N-METHYLTRANSFERASE-RELATED"/>
    <property type="match status" value="1"/>
</dbReference>
<keyword evidence="9" id="KW-0808">Transferase</keyword>
<name>K9P3F5_CYAGP</name>
<dbReference type="GO" id="GO:0032259">
    <property type="term" value="P:methylation"/>
    <property type="evidence" value="ECO:0007669"/>
    <property type="project" value="UniProtKB-KW"/>
</dbReference>
<feature type="transmembrane region" description="Helical" evidence="10">
    <location>
        <begin position="15"/>
        <end position="36"/>
    </location>
</feature>
<keyword evidence="4" id="KW-0997">Cell inner membrane</keyword>
<dbReference type="Pfam" id="PF06750">
    <property type="entry name" value="A24_N_bact"/>
    <property type="match status" value="1"/>
</dbReference>
<dbReference type="PANTHER" id="PTHR30487">
    <property type="entry name" value="TYPE 4 PREPILIN-LIKE PROTEINS LEADER PEPTIDE-PROCESSING ENZYME"/>
    <property type="match status" value="1"/>
</dbReference>
<dbReference type="PATRIC" id="fig|292564.3.peg.680"/>
<comment type="subcellular location">
    <subcellularLocation>
        <location evidence="1">Cell inner membrane</location>
        <topology evidence="1">Multi-pass membrane protein</topology>
    </subcellularLocation>
    <subcellularLocation>
        <location evidence="9">Cell membrane</location>
        <topology evidence="9">Multi-pass membrane protein</topology>
    </subcellularLocation>
</comment>
<dbReference type="InterPro" id="IPR010627">
    <property type="entry name" value="Prepilin_pept_A24_N"/>
</dbReference>
<feature type="transmembrane region" description="Helical" evidence="10">
    <location>
        <begin position="256"/>
        <end position="275"/>
    </location>
</feature>
<dbReference type="STRING" id="292564.Cyagr_0729"/>
<comment type="function">
    <text evidence="9">Plays an essential role in type IV pili and type II pseudopili formation by proteolytically removing the leader sequence from substrate proteins and subsequently monomethylating the alpha-amino group of the newly exposed N-terminal phenylalanine.</text>
</comment>
<keyword evidence="6 10" id="KW-1133">Transmembrane helix</keyword>
<dbReference type="PRINTS" id="PR00864">
    <property type="entry name" value="PREPILNPTASE"/>
</dbReference>
<keyword evidence="5 9" id="KW-0812">Transmembrane</keyword>
<keyword evidence="9" id="KW-0489">Methyltransferase</keyword>